<gene>
    <name evidence="2" type="ORF">PR002_g20266</name>
</gene>
<reference evidence="2 3" key="1">
    <citation type="submission" date="2018-09" db="EMBL/GenBank/DDBJ databases">
        <title>Genomic investigation of the strawberry pathogen Phytophthora fragariae indicates pathogenicity is determined by transcriptional variation in three key races.</title>
        <authorList>
            <person name="Adams T.M."/>
            <person name="Armitage A.D."/>
            <person name="Sobczyk M.K."/>
            <person name="Bates H.J."/>
            <person name="Dunwell J.M."/>
            <person name="Nellist C.F."/>
            <person name="Harrison R.J."/>
        </authorList>
    </citation>
    <scope>NUCLEOTIDE SEQUENCE [LARGE SCALE GENOMIC DNA]</scope>
    <source>
        <strain evidence="2 3">SCRP324</strain>
    </source>
</reference>
<name>A0A6A3JGS1_9STRA</name>
<protein>
    <submittedName>
        <fullName evidence="2">Uncharacterized protein</fullName>
    </submittedName>
</protein>
<dbReference type="Proteomes" id="UP000435112">
    <property type="component" value="Unassembled WGS sequence"/>
</dbReference>
<accession>A0A6A3JGS1</accession>
<dbReference type="AlphaFoldDB" id="A0A6A3JGS1"/>
<comment type="caution">
    <text evidence="2">The sequence shown here is derived from an EMBL/GenBank/DDBJ whole genome shotgun (WGS) entry which is preliminary data.</text>
</comment>
<organism evidence="2 3">
    <name type="scientific">Phytophthora rubi</name>
    <dbReference type="NCBI Taxonomy" id="129364"/>
    <lineage>
        <taxon>Eukaryota</taxon>
        <taxon>Sar</taxon>
        <taxon>Stramenopiles</taxon>
        <taxon>Oomycota</taxon>
        <taxon>Peronosporomycetes</taxon>
        <taxon>Peronosporales</taxon>
        <taxon>Peronosporaceae</taxon>
        <taxon>Phytophthora</taxon>
    </lineage>
</organism>
<evidence type="ECO:0000313" key="2">
    <source>
        <dbReference type="EMBL" id="KAE8993352.1"/>
    </source>
</evidence>
<sequence>MPLQPADPKQIKRKVVTDGEEQMGKRQVRKDWAPPGATSLKGPFWKWISDLLLTPEPPQQVSGMRSSMLLHGHPQQSVHPRT</sequence>
<evidence type="ECO:0000313" key="3">
    <source>
        <dbReference type="Proteomes" id="UP000435112"/>
    </source>
</evidence>
<proteinExistence type="predicted"/>
<evidence type="ECO:0000256" key="1">
    <source>
        <dbReference type="SAM" id="MobiDB-lite"/>
    </source>
</evidence>
<dbReference type="EMBL" id="QXFU01001916">
    <property type="protein sequence ID" value="KAE8993352.1"/>
    <property type="molecule type" value="Genomic_DNA"/>
</dbReference>
<feature type="region of interest" description="Disordered" evidence="1">
    <location>
        <begin position="1"/>
        <end position="35"/>
    </location>
</feature>